<comment type="caution">
    <text evidence="2">The sequence shown here is derived from an EMBL/GenBank/DDBJ whole genome shotgun (WGS) entry which is preliminary data.</text>
</comment>
<evidence type="ECO:0000256" key="1">
    <source>
        <dbReference type="SAM" id="MobiDB-lite"/>
    </source>
</evidence>
<organism evidence="2 3">
    <name type="scientific">Pseudobowmanella zhangzhouensis</name>
    <dbReference type="NCBI Taxonomy" id="1537679"/>
    <lineage>
        <taxon>Bacteria</taxon>
        <taxon>Pseudomonadati</taxon>
        <taxon>Pseudomonadota</taxon>
        <taxon>Gammaproteobacteria</taxon>
        <taxon>Alteromonadales</taxon>
        <taxon>Alteromonadaceae</taxon>
    </lineage>
</organism>
<protein>
    <submittedName>
        <fullName evidence="2">Uncharacterized protein</fullName>
    </submittedName>
</protein>
<keyword evidence="3" id="KW-1185">Reference proteome</keyword>
<feature type="region of interest" description="Disordered" evidence="1">
    <location>
        <begin position="1"/>
        <end position="25"/>
    </location>
</feature>
<evidence type="ECO:0000313" key="3">
    <source>
        <dbReference type="Proteomes" id="UP001596364"/>
    </source>
</evidence>
<feature type="compositionally biased region" description="Low complexity" evidence="1">
    <location>
        <begin position="1"/>
        <end position="18"/>
    </location>
</feature>
<accession>A0ABW1XKY1</accession>
<gene>
    <name evidence="2" type="ORF">ACFP85_06530</name>
</gene>
<name>A0ABW1XKY1_9ALTE</name>
<dbReference type="RefSeq" id="WP_131256692.1">
    <property type="nucleotide sequence ID" value="NZ_JBHSUS010000001.1"/>
</dbReference>
<evidence type="ECO:0000313" key="2">
    <source>
        <dbReference type="EMBL" id="MFC6439802.1"/>
    </source>
</evidence>
<reference evidence="3" key="1">
    <citation type="journal article" date="2019" name="Int. J. Syst. Evol. Microbiol.">
        <title>The Global Catalogue of Microorganisms (GCM) 10K type strain sequencing project: providing services to taxonomists for standard genome sequencing and annotation.</title>
        <authorList>
            <consortium name="The Broad Institute Genomics Platform"/>
            <consortium name="The Broad Institute Genome Sequencing Center for Infectious Disease"/>
            <person name="Wu L."/>
            <person name="Ma J."/>
        </authorList>
    </citation>
    <scope>NUCLEOTIDE SEQUENCE [LARGE SCALE GENOMIC DNA]</scope>
    <source>
        <strain evidence="3">CGMCC 1.16031</strain>
    </source>
</reference>
<sequence>MEKRQSSQSDMTQDSSNTDPDHKALLAQSTMRVLPNYGGNLFPESLPSKISGAYYNVKYDLMFWLIERHPAVARCFGWTDSIAD</sequence>
<dbReference type="EMBL" id="JBHSUS010000001">
    <property type="protein sequence ID" value="MFC6439802.1"/>
    <property type="molecule type" value="Genomic_DNA"/>
</dbReference>
<proteinExistence type="predicted"/>
<dbReference type="Proteomes" id="UP001596364">
    <property type="component" value="Unassembled WGS sequence"/>
</dbReference>